<dbReference type="Proteomes" id="UP000298030">
    <property type="component" value="Unassembled WGS sequence"/>
</dbReference>
<keyword evidence="5" id="KW-0804">Transcription</keyword>
<evidence type="ECO:0000256" key="2">
    <source>
        <dbReference type="ARBA" id="ARBA00022478"/>
    </source>
</evidence>
<proteinExistence type="predicted"/>
<keyword evidence="3" id="KW-0808">Transferase</keyword>
<evidence type="ECO:0000313" key="7">
    <source>
        <dbReference type="Proteomes" id="UP000298030"/>
    </source>
</evidence>
<keyword evidence="7" id="KW-1185">Reference proteome</keyword>
<comment type="caution">
    <text evidence="6">The sequence shown here is derived from an EMBL/GenBank/DDBJ whole genome shotgun (WGS) entry which is preliminary data.</text>
</comment>
<dbReference type="SUPFAM" id="SSF64484">
    <property type="entry name" value="beta and beta-prime subunits of DNA dependent RNA-polymerase"/>
    <property type="match status" value="1"/>
</dbReference>
<dbReference type="STRING" id="71717.A0A4Y7SCI5"/>
<evidence type="ECO:0000256" key="5">
    <source>
        <dbReference type="ARBA" id="ARBA00023163"/>
    </source>
</evidence>
<evidence type="ECO:0000313" key="6">
    <source>
        <dbReference type="EMBL" id="TEB19083.1"/>
    </source>
</evidence>
<name>A0A4Y7SCI5_COPMI</name>
<keyword evidence="4" id="KW-0548">Nucleotidyltransferase</keyword>
<accession>A0A4Y7SCI5</accession>
<evidence type="ECO:0000256" key="4">
    <source>
        <dbReference type="ARBA" id="ARBA00022695"/>
    </source>
</evidence>
<dbReference type="GO" id="GO:0003899">
    <property type="term" value="F:DNA-directed RNA polymerase activity"/>
    <property type="evidence" value="ECO:0007669"/>
    <property type="project" value="UniProtKB-EC"/>
</dbReference>
<sequence>MAECPGHCGHIELVRLVSHPGFIMKVKEVLETVFANCGKLKDDIVSRAFCFAPTRFAPHHPISWELSPHTMESPKPTIAP</sequence>
<reference evidence="6 7" key="1">
    <citation type="journal article" date="2019" name="Nat. Ecol. Evol.">
        <title>Megaphylogeny resolves global patterns of mushroom evolution.</title>
        <authorList>
            <person name="Varga T."/>
            <person name="Krizsan K."/>
            <person name="Foldi C."/>
            <person name="Dima B."/>
            <person name="Sanchez-Garcia M."/>
            <person name="Sanchez-Ramirez S."/>
            <person name="Szollosi G.J."/>
            <person name="Szarkandi J.G."/>
            <person name="Papp V."/>
            <person name="Albert L."/>
            <person name="Andreopoulos W."/>
            <person name="Angelini C."/>
            <person name="Antonin V."/>
            <person name="Barry K.W."/>
            <person name="Bougher N.L."/>
            <person name="Buchanan P."/>
            <person name="Buyck B."/>
            <person name="Bense V."/>
            <person name="Catcheside P."/>
            <person name="Chovatia M."/>
            <person name="Cooper J."/>
            <person name="Damon W."/>
            <person name="Desjardin D."/>
            <person name="Finy P."/>
            <person name="Geml J."/>
            <person name="Haridas S."/>
            <person name="Hughes K."/>
            <person name="Justo A."/>
            <person name="Karasinski D."/>
            <person name="Kautmanova I."/>
            <person name="Kiss B."/>
            <person name="Kocsube S."/>
            <person name="Kotiranta H."/>
            <person name="LaButti K.M."/>
            <person name="Lechner B.E."/>
            <person name="Liimatainen K."/>
            <person name="Lipzen A."/>
            <person name="Lukacs Z."/>
            <person name="Mihaltcheva S."/>
            <person name="Morgado L.N."/>
            <person name="Niskanen T."/>
            <person name="Noordeloos M.E."/>
            <person name="Ohm R.A."/>
            <person name="Ortiz-Santana B."/>
            <person name="Ovrebo C."/>
            <person name="Racz N."/>
            <person name="Riley R."/>
            <person name="Savchenko A."/>
            <person name="Shiryaev A."/>
            <person name="Soop K."/>
            <person name="Spirin V."/>
            <person name="Szebenyi C."/>
            <person name="Tomsovsky M."/>
            <person name="Tulloss R.E."/>
            <person name="Uehling J."/>
            <person name="Grigoriev I.V."/>
            <person name="Vagvolgyi C."/>
            <person name="Papp T."/>
            <person name="Martin F.M."/>
            <person name="Miettinen O."/>
            <person name="Hibbett D.S."/>
            <person name="Nagy L.G."/>
        </authorList>
    </citation>
    <scope>NUCLEOTIDE SEQUENCE [LARGE SCALE GENOMIC DNA]</scope>
    <source>
        <strain evidence="6 7">FP101781</strain>
    </source>
</reference>
<dbReference type="Gene3D" id="4.10.860.120">
    <property type="entry name" value="RNA polymerase II, clamp domain"/>
    <property type="match status" value="1"/>
</dbReference>
<dbReference type="OrthoDB" id="270392at2759"/>
<evidence type="ECO:0000256" key="1">
    <source>
        <dbReference type="ARBA" id="ARBA00012418"/>
    </source>
</evidence>
<protein>
    <recommendedName>
        <fullName evidence="1">DNA-directed RNA polymerase</fullName>
        <ecNumber evidence="1">2.7.7.6</ecNumber>
    </recommendedName>
</protein>
<dbReference type="AlphaFoldDB" id="A0A4Y7SCI5"/>
<dbReference type="InterPro" id="IPR044893">
    <property type="entry name" value="RNA_pol_Rpb1_clamp_domain"/>
</dbReference>
<keyword evidence="2" id="KW-0240">DNA-directed RNA polymerase</keyword>
<dbReference type="EC" id="2.7.7.6" evidence="1"/>
<dbReference type="GO" id="GO:0000428">
    <property type="term" value="C:DNA-directed RNA polymerase complex"/>
    <property type="evidence" value="ECO:0007669"/>
    <property type="project" value="UniProtKB-KW"/>
</dbReference>
<gene>
    <name evidence="6" type="ORF">FA13DRAFT_1853003</name>
</gene>
<dbReference type="EMBL" id="QPFP01000208">
    <property type="protein sequence ID" value="TEB19083.1"/>
    <property type="molecule type" value="Genomic_DNA"/>
</dbReference>
<evidence type="ECO:0000256" key="3">
    <source>
        <dbReference type="ARBA" id="ARBA00022679"/>
    </source>
</evidence>
<organism evidence="6 7">
    <name type="scientific">Coprinellus micaceus</name>
    <name type="common">Glistening ink-cap mushroom</name>
    <name type="synonym">Coprinus micaceus</name>
    <dbReference type="NCBI Taxonomy" id="71717"/>
    <lineage>
        <taxon>Eukaryota</taxon>
        <taxon>Fungi</taxon>
        <taxon>Dikarya</taxon>
        <taxon>Basidiomycota</taxon>
        <taxon>Agaricomycotina</taxon>
        <taxon>Agaricomycetes</taxon>
        <taxon>Agaricomycetidae</taxon>
        <taxon>Agaricales</taxon>
        <taxon>Agaricineae</taxon>
        <taxon>Psathyrellaceae</taxon>
        <taxon>Coprinellus</taxon>
    </lineage>
</organism>